<proteinExistence type="predicted"/>
<organism evidence="1 2">
    <name type="scientific">Sphaerisporangium rufum</name>
    <dbReference type="NCBI Taxonomy" id="1381558"/>
    <lineage>
        <taxon>Bacteria</taxon>
        <taxon>Bacillati</taxon>
        <taxon>Actinomycetota</taxon>
        <taxon>Actinomycetes</taxon>
        <taxon>Streptosporangiales</taxon>
        <taxon>Streptosporangiaceae</taxon>
        <taxon>Sphaerisporangium</taxon>
    </lineage>
</organism>
<reference evidence="1" key="1">
    <citation type="submission" date="2021-01" db="EMBL/GenBank/DDBJ databases">
        <title>Whole genome shotgun sequence of Sphaerisporangium rufum NBRC 109079.</title>
        <authorList>
            <person name="Komaki H."/>
            <person name="Tamura T."/>
        </authorList>
    </citation>
    <scope>NUCLEOTIDE SEQUENCE</scope>
    <source>
        <strain evidence="1">NBRC 109079</strain>
    </source>
</reference>
<dbReference type="Proteomes" id="UP000655287">
    <property type="component" value="Unassembled WGS sequence"/>
</dbReference>
<comment type="caution">
    <text evidence="1">The sequence shown here is derived from an EMBL/GenBank/DDBJ whole genome shotgun (WGS) entry which is preliminary data.</text>
</comment>
<dbReference type="RefSeq" id="WP_203985747.1">
    <property type="nucleotide sequence ID" value="NZ_BOOU01000047.1"/>
</dbReference>
<evidence type="ECO:0000313" key="2">
    <source>
        <dbReference type="Proteomes" id="UP000655287"/>
    </source>
</evidence>
<keyword evidence="2" id="KW-1185">Reference proteome</keyword>
<dbReference type="EMBL" id="BOOU01000047">
    <property type="protein sequence ID" value="GII78351.1"/>
    <property type="molecule type" value="Genomic_DNA"/>
</dbReference>
<gene>
    <name evidence="1" type="ORF">Sru01_33330</name>
</gene>
<accession>A0A919R268</accession>
<evidence type="ECO:0000313" key="1">
    <source>
        <dbReference type="EMBL" id="GII78351.1"/>
    </source>
</evidence>
<protein>
    <submittedName>
        <fullName evidence="1">Uncharacterized protein</fullName>
    </submittedName>
</protein>
<dbReference type="AlphaFoldDB" id="A0A919R268"/>
<name>A0A919R268_9ACTN</name>
<sequence length="207" mass="22078">MAPLRARTLQEAYLYVTLTASQAAGDDAPVRTAGDYDARTTRAEGPDAWTVGFDGRPLGLPLVFEIVVSYRAEAAARRDGLPYGPGASPIIDAGQWRAVSGGYARAALRDELRLDAGDPVPDGAGPAERVRGVMLGWEAARDSAAEAARFLPAGAAEVPLSAFWTPMGKAVRQKQPELFTREALERDIAAYERARADVILDHTGGRS</sequence>